<name>A0A016TXP0_9BILA</name>
<keyword evidence="2" id="KW-1185">Reference proteome</keyword>
<sequence>MQIITAENLLWENDDYNPLPSCIIEPALKAFGETLTNDHVHLVPDAYVSRVSHEHINLRKIFVKTGQRGTHILSQDTLLRLPRVNVFKHCKFTHR</sequence>
<protein>
    <submittedName>
        <fullName evidence="1">Uncharacterized protein</fullName>
    </submittedName>
</protein>
<dbReference type="EMBL" id="JARK01001406">
    <property type="protein sequence ID" value="EYC07550.1"/>
    <property type="molecule type" value="Genomic_DNA"/>
</dbReference>
<evidence type="ECO:0000313" key="2">
    <source>
        <dbReference type="Proteomes" id="UP000024635"/>
    </source>
</evidence>
<dbReference type="Proteomes" id="UP000024635">
    <property type="component" value="Unassembled WGS sequence"/>
</dbReference>
<accession>A0A016TXP0</accession>
<proteinExistence type="predicted"/>
<evidence type="ECO:0000313" key="1">
    <source>
        <dbReference type="EMBL" id="EYC07550.1"/>
    </source>
</evidence>
<reference evidence="2" key="1">
    <citation type="journal article" date="2015" name="Nat. Genet.">
        <title>The genome and transcriptome of the zoonotic hookworm Ancylostoma ceylanicum identify infection-specific gene families.</title>
        <authorList>
            <person name="Schwarz E.M."/>
            <person name="Hu Y."/>
            <person name="Antoshechkin I."/>
            <person name="Miller M.M."/>
            <person name="Sternberg P.W."/>
            <person name="Aroian R.V."/>
        </authorList>
    </citation>
    <scope>NUCLEOTIDE SEQUENCE</scope>
    <source>
        <strain evidence="2">HY135</strain>
    </source>
</reference>
<organism evidence="1 2">
    <name type="scientific">Ancylostoma ceylanicum</name>
    <dbReference type="NCBI Taxonomy" id="53326"/>
    <lineage>
        <taxon>Eukaryota</taxon>
        <taxon>Metazoa</taxon>
        <taxon>Ecdysozoa</taxon>
        <taxon>Nematoda</taxon>
        <taxon>Chromadorea</taxon>
        <taxon>Rhabditida</taxon>
        <taxon>Rhabditina</taxon>
        <taxon>Rhabditomorpha</taxon>
        <taxon>Strongyloidea</taxon>
        <taxon>Ancylostomatidae</taxon>
        <taxon>Ancylostomatinae</taxon>
        <taxon>Ancylostoma</taxon>
    </lineage>
</organism>
<gene>
    <name evidence="1" type="primary">Acey_s0070.g497</name>
    <name evidence="1" type="ORF">Y032_0070g497</name>
</gene>
<dbReference type="AlphaFoldDB" id="A0A016TXP0"/>
<comment type="caution">
    <text evidence="1">The sequence shown here is derived from an EMBL/GenBank/DDBJ whole genome shotgun (WGS) entry which is preliminary data.</text>
</comment>